<sequence length="73" mass="8391">MIKKKNSKSLTHLAYIALLVLPNVFIKNLSFDNIISLNFDKFKKKIYSKVTSNNILKNSDDGTDHYMNNNISL</sequence>
<evidence type="ECO:0000313" key="4">
    <source>
        <dbReference type="Proteomes" id="UP000195489"/>
    </source>
</evidence>
<reference evidence="1 4" key="3">
    <citation type="submission" date="2016-08" db="EMBL/GenBank/DDBJ databases">
        <authorList>
            <consortium name="Pathogen Informatics"/>
        </authorList>
    </citation>
    <scope>NUCLEOTIDE SEQUENCE [LARGE SCALE GENOMIC DNA]</scope>
    <source>
        <strain evidence="2">AS</strain>
        <strain evidence="1 4">CB</strain>
    </source>
</reference>
<keyword evidence="3" id="KW-1185">Reference proteome</keyword>
<dbReference type="EMBL" id="LK022890">
    <property type="protein sequence ID" value="VTZ70268.1"/>
    <property type="molecule type" value="Genomic_DNA"/>
</dbReference>
<name>A0A077TT01_PLACU</name>
<dbReference type="AlphaFoldDB" id="A0A077TT01"/>
<dbReference type="Proteomes" id="UP000071118">
    <property type="component" value="Chromosome 13"/>
</dbReference>
<accession>A0A077TT01</accession>
<dbReference type="OrthoDB" id="391977at2759"/>
<reference evidence="2" key="2">
    <citation type="submission" date="2014-05" db="EMBL/GenBank/DDBJ databases">
        <authorList>
            <person name="Aslett M.A."/>
            <person name="De Silva N."/>
        </authorList>
    </citation>
    <scope>NUCLEOTIDE SEQUENCE</scope>
    <source>
        <strain evidence="2">AS</strain>
    </source>
</reference>
<organism evidence="1 4">
    <name type="scientific">Plasmodium chabaudi chabaudi</name>
    <dbReference type="NCBI Taxonomy" id="31271"/>
    <lineage>
        <taxon>Eukaryota</taxon>
        <taxon>Sar</taxon>
        <taxon>Alveolata</taxon>
        <taxon>Apicomplexa</taxon>
        <taxon>Aconoidasida</taxon>
        <taxon>Haemosporida</taxon>
        <taxon>Plasmodiidae</taxon>
        <taxon>Plasmodium</taxon>
        <taxon>Plasmodium (Vinckeia)</taxon>
    </lineage>
</organism>
<dbReference type="KEGG" id="pcb:PCHAS_1331600"/>
<evidence type="ECO:0000313" key="2">
    <source>
        <dbReference type="EMBL" id="VTZ70268.1"/>
    </source>
</evidence>
<evidence type="ECO:0000313" key="3">
    <source>
        <dbReference type="Proteomes" id="UP000071118"/>
    </source>
</evidence>
<dbReference type="EMBL" id="LT608165">
    <property type="protein sequence ID" value="SCM08171.1"/>
    <property type="molecule type" value="Genomic_DNA"/>
</dbReference>
<dbReference type="VEuPathDB" id="PlasmoDB:PCHAS_1331600"/>
<proteinExistence type="predicted"/>
<dbReference type="RefSeq" id="XP_016654573.1">
    <property type="nucleotide sequence ID" value="XM_016799258.1"/>
</dbReference>
<dbReference type="GeneID" id="27795031"/>
<evidence type="ECO:0000313" key="1">
    <source>
        <dbReference type="EMBL" id="SCM08171.1"/>
    </source>
</evidence>
<reference evidence="2 3" key="1">
    <citation type="journal article" date="2014" name="BMC Biol.">
        <title>A comprehensive evaluation of rodent malaria parasite genomes and gene expression.</title>
        <authorList>
            <person name="Otto T.D."/>
            <person name="Bohme U."/>
            <person name="Jackson A.P."/>
            <person name="Hunt M."/>
            <person name="Franke-Fayard B."/>
            <person name="Hoeijmakers W.A."/>
            <person name="Religa A.A."/>
            <person name="Robertson L."/>
            <person name="Sanders M."/>
            <person name="Ogun S.A."/>
            <person name="Cunningham D."/>
            <person name="Erhart A."/>
            <person name="Billker O."/>
            <person name="Khan S.M."/>
            <person name="Stunnenberg H.G."/>
            <person name="Langhorne J."/>
            <person name="Holder A.A."/>
            <person name="Waters A.P."/>
            <person name="Newbold C.I."/>
            <person name="Pain A."/>
            <person name="Berriman M."/>
            <person name="Janse C.J."/>
        </authorList>
    </citation>
    <scope>NUCLEOTIDE SEQUENCE [LARGE SCALE GENOMIC DNA]</scope>
    <source>
        <strain evidence="2 3">AS</strain>
    </source>
</reference>
<protein>
    <submittedName>
        <fullName evidence="1">Uncharacterized protein</fullName>
    </submittedName>
</protein>
<gene>
    <name evidence="2" type="ORF">PCHAS_1331600</name>
    <name evidence="1" type="ORF">PCHCB_000383200</name>
</gene>
<dbReference type="Proteomes" id="UP000195489">
    <property type="component" value="Chromosome 13"/>
</dbReference>